<proteinExistence type="predicted"/>
<dbReference type="KEGG" id="lgi:LOTGIDRAFT_171890"/>
<evidence type="ECO:0000313" key="2">
    <source>
        <dbReference type="Proteomes" id="UP000030746"/>
    </source>
</evidence>
<accession>V4B501</accession>
<dbReference type="CTD" id="20241942"/>
<reference evidence="1 2" key="1">
    <citation type="journal article" date="2013" name="Nature">
        <title>Insights into bilaterian evolution from three spiralian genomes.</title>
        <authorList>
            <person name="Simakov O."/>
            <person name="Marletaz F."/>
            <person name="Cho S.J."/>
            <person name="Edsinger-Gonzales E."/>
            <person name="Havlak P."/>
            <person name="Hellsten U."/>
            <person name="Kuo D.H."/>
            <person name="Larsson T."/>
            <person name="Lv J."/>
            <person name="Arendt D."/>
            <person name="Savage R."/>
            <person name="Osoegawa K."/>
            <person name="de Jong P."/>
            <person name="Grimwood J."/>
            <person name="Chapman J.A."/>
            <person name="Shapiro H."/>
            <person name="Aerts A."/>
            <person name="Otillar R.P."/>
            <person name="Terry A.Y."/>
            <person name="Boore J.L."/>
            <person name="Grigoriev I.V."/>
            <person name="Lindberg D.R."/>
            <person name="Seaver E.C."/>
            <person name="Weisblat D.A."/>
            <person name="Putnam N.H."/>
            <person name="Rokhsar D.S."/>
        </authorList>
    </citation>
    <scope>NUCLEOTIDE SEQUENCE [LARGE SCALE GENOMIC DNA]</scope>
</reference>
<gene>
    <name evidence="1" type="ORF">LOTGIDRAFT_171890</name>
</gene>
<name>V4B501_LOTGI</name>
<protein>
    <submittedName>
        <fullName evidence="1">Uncharacterized protein</fullName>
    </submittedName>
</protein>
<dbReference type="GeneID" id="20241942"/>
<keyword evidence="2" id="KW-1185">Reference proteome</keyword>
<sequence>MVFIVVQGRKTITIGFYKALFMVEGTMSRVDIQYFFPGISIPGKYARFTTRVDHPGSFKMNHPGSLKMDHPGSFKMNHPGSFMMDYPAGSFKMNHPGSFKMDHPGKFEMKDEIE</sequence>
<organism evidence="1 2">
    <name type="scientific">Lottia gigantea</name>
    <name type="common">Giant owl limpet</name>
    <dbReference type="NCBI Taxonomy" id="225164"/>
    <lineage>
        <taxon>Eukaryota</taxon>
        <taxon>Metazoa</taxon>
        <taxon>Spiralia</taxon>
        <taxon>Lophotrochozoa</taxon>
        <taxon>Mollusca</taxon>
        <taxon>Gastropoda</taxon>
        <taxon>Patellogastropoda</taxon>
        <taxon>Lottioidea</taxon>
        <taxon>Lottiidae</taxon>
        <taxon>Lottia</taxon>
    </lineage>
</organism>
<dbReference type="EMBL" id="KB200170">
    <property type="protein sequence ID" value="ESP02571.1"/>
    <property type="molecule type" value="Genomic_DNA"/>
</dbReference>
<dbReference type="AlphaFoldDB" id="V4B501"/>
<dbReference type="RefSeq" id="XP_009046711.1">
    <property type="nucleotide sequence ID" value="XM_009048463.1"/>
</dbReference>
<dbReference type="Proteomes" id="UP000030746">
    <property type="component" value="Unassembled WGS sequence"/>
</dbReference>
<evidence type="ECO:0000313" key="1">
    <source>
        <dbReference type="EMBL" id="ESP02571.1"/>
    </source>
</evidence>
<dbReference type="HOGENOM" id="CLU_2123867_0_0_1"/>